<dbReference type="InterPro" id="IPR050343">
    <property type="entry name" value="RsuA_PseudoU_synthase"/>
</dbReference>
<dbReference type="InterPro" id="IPR020103">
    <property type="entry name" value="PsdUridine_synth_cat_dom_sf"/>
</dbReference>
<dbReference type="PANTHER" id="PTHR47683:SF2">
    <property type="entry name" value="RNA-BINDING S4 DOMAIN-CONTAINING PROTEIN"/>
    <property type="match status" value="1"/>
</dbReference>
<dbReference type="AlphaFoldDB" id="A0A1W6LLR1"/>
<organism evidence="6 7">
    <name type="scientific">Sedimentisphaera salicampi</name>
    <dbReference type="NCBI Taxonomy" id="1941349"/>
    <lineage>
        <taxon>Bacteria</taxon>
        <taxon>Pseudomonadati</taxon>
        <taxon>Planctomycetota</taxon>
        <taxon>Phycisphaerae</taxon>
        <taxon>Sedimentisphaerales</taxon>
        <taxon>Sedimentisphaeraceae</taxon>
        <taxon>Sedimentisphaera</taxon>
    </lineage>
</organism>
<evidence type="ECO:0000256" key="4">
    <source>
        <dbReference type="RuleBase" id="RU003887"/>
    </source>
</evidence>
<dbReference type="Pfam" id="PF01479">
    <property type="entry name" value="S4"/>
    <property type="match status" value="1"/>
</dbReference>
<keyword evidence="2 4" id="KW-0413">Isomerase</keyword>
<keyword evidence="3" id="KW-0694">RNA-binding</keyword>
<dbReference type="InterPro" id="IPR006145">
    <property type="entry name" value="PsdUridine_synth_RsuA/RluA"/>
</dbReference>
<dbReference type="SMART" id="SM00363">
    <property type="entry name" value="S4"/>
    <property type="match status" value="1"/>
</dbReference>
<dbReference type="GO" id="GO:0000455">
    <property type="term" value="P:enzyme-directed rRNA pseudouridine synthesis"/>
    <property type="evidence" value="ECO:0007669"/>
    <property type="project" value="UniProtKB-ARBA"/>
</dbReference>
<dbReference type="PANTHER" id="PTHR47683">
    <property type="entry name" value="PSEUDOURIDINE SYNTHASE FAMILY PROTEIN-RELATED"/>
    <property type="match status" value="1"/>
</dbReference>
<dbReference type="Pfam" id="PF00849">
    <property type="entry name" value="PseudoU_synth_2"/>
    <property type="match status" value="1"/>
</dbReference>
<dbReference type="KEGG" id="pbp:STSP1_01090"/>
<comment type="similarity">
    <text evidence="1 4">Belongs to the pseudouridine synthase RsuA family.</text>
</comment>
<dbReference type="Gene3D" id="3.30.70.1560">
    <property type="entry name" value="Alpha-L RNA-binding motif"/>
    <property type="match status" value="1"/>
</dbReference>
<dbReference type="EC" id="5.4.99.-" evidence="4"/>
<dbReference type="GO" id="GO:0003723">
    <property type="term" value="F:RNA binding"/>
    <property type="evidence" value="ECO:0007669"/>
    <property type="project" value="UniProtKB-KW"/>
</dbReference>
<dbReference type="InterPro" id="IPR002942">
    <property type="entry name" value="S4_RNA-bd"/>
</dbReference>
<evidence type="ECO:0000259" key="5">
    <source>
        <dbReference type="SMART" id="SM00363"/>
    </source>
</evidence>
<proteinExistence type="inferred from homology"/>
<dbReference type="CDD" id="cd00165">
    <property type="entry name" value="S4"/>
    <property type="match status" value="1"/>
</dbReference>
<dbReference type="PROSITE" id="PS01149">
    <property type="entry name" value="PSI_RSU"/>
    <property type="match status" value="1"/>
</dbReference>
<dbReference type="InterPro" id="IPR036986">
    <property type="entry name" value="S4_RNA-bd_sf"/>
</dbReference>
<dbReference type="OrthoDB" id="9807213at2"/>
<dbReference type="SUPFAM" id="SSF55120">
    <property type="entry name" value="Pseudouridine synthase"/>
    <property type="match status" value="1"/>
</dbReference>
<dbReference type="InterPro" id="IPR000748">
    <property type="entry name" value="PsdUridine_synth_RsuA/RluB/E/F"/>
</dbReference>
<evidence type="ECO:0000313" key="6">
    <source>
        <dbReference type="EMBL" id="ARN56701.1"/>
    </source>
</evidence>
<evidence type="ECO:0000256" key="2">
    <source>
        <dbReference type="ARBA" id="ARBA00023235"/>
    </source>
</evidence>
<dbReference type="InterPro" id="IPR020094">
    <property type="entry name" value="TruA/RsuA/RluB/E/F_N"/>
</dbReference>
<dbReference type="RefSeq" id="WP_085755389.1">
    <property type="nucleotide sequence ID" value="NZ_CP021023.1"/>
</dbReference>
<dbReference type="Gene3D" id="3.30.70.580">
    <property type="entry name" value="Pseudouridine synthase I, catalytic domain, N-terminal subdomain"/>
    <property type="match status" value="1"/>
</dbReference>
<dbReference type="Proteomes" id="UP000193334">
    <property type="component" value="Chromosome"/>
</dbReference>
<name>A0A1W6LLR1_9BACT</name>
<evidence type="ECO:0000256" key="1">
    <source>
        <dbReference type="ARBA" id="ARBA00008348"/>
    </source>
</evidence>
<reference evidence="7" key="1">
    <citation type="submission" date="2017-04" db="EMBL/GenBank/DDBJ databases">
        <title>Comparative genomics and description of representatives of a novel lineage of planctomycetes thriving in anoxic sediments.</title>
        <authorList>
            <person name="Spring S."/>
            <person name="Bunk B."/>
            <person name="Sproer C."/>
        </authorList>
    </citation>
    <scope>NUCLEOTIDE SEQUENCE [LARGE SCALE GENOMIC DNA]</scope>
    <source>
        <strain evidence="7">ST-PulAB-D4</strain>
    </source>
</reference>
<dbReference type="InterPro" id="IPR042092">
    <property type="entry name" value="PsdUridine_s_RsuA/RluB/E/F_cat"/>
</dbReference>
<dbReference type="SUPFAM" id="SSF55174">
    <property type="entry name" value="Alpha-L RNA-binding motif"/>
    <property type="match status" value="1"/>
</dbReference>
<protein>
    <recommendedName>
        <fullName evidence="4">Pseudouridine synthase</fullName>
        <ecNumber evidence="4">5.4.99.-</ecNumber>
    </recommendedName>
</protein>
<feature type="domain" description="RNA-binding S4" evidence="5">
    <location>
        <begin position="4"/>
        <end position="92"/>
    </location>
</feature>
<evidence type="ECO:0000313" key="7">
    <source>
        <dbReference type="Proteomes" id="UP000193334"/>
    </source>
</evidence>
<dbReference type="CDD" id="cd02870">
    <property type="entry name" value="PseudoU_synth_RsuA_like"/>
    <property type="match status" value="1"/>
</dbReference>
<dbReference type="Gene3D" id="3.10.290.10">
    <property type="entry name" value="RNA-binding S4 domain"/>
    <property type="match status" value="1"/>
</dbReference>
<dbReference type="GO" id="GO:0005829">
    <property type="term" value="C:cytosol"/>
    <property type="evidence" value="ECO:0007669"/>
    <property type="project" value="UniProtKB-ARBA"/>
</dbReference>
<dbReference type="FunFam" id="3.30.70.1560:FF:000001">
    <property type="entry name" value="Pseudouridine synthase"/>
    <property type="match status" value="1"/>
</dbReference>
<dbReference type="EMBL" id="CP021023">
    <property type="protein sequence ID" value="ARN56701.1"/>
    <property type="molecule type" value="Genomic_DNA"/>
</dbReference>
<dbReference type="InterPro" id="IPR018496">
    <property type="entry name" value="PsdUridine_synth_RsuA/RluB_CS"/>
</dbReference>
<accession>A0A1W6LLR1</accession>
<dbReference type="GO" id="GO:0120159">
    <property type="term" value="F:rRNA pseudouridine synthase activity"/>
    <property type="evidence" value="ECO:0007669"/>
    <property type="project" value="UniProtKB-ARBA"/>
</dbReference>
<dbReference type="NCBIfam" id="TIGR00093">
    <property type="entry name" value="pseudouridine synthase"/>
    <property type="match status" value="1"/>
</dbReference>
<dbReference type="PROSITE" id="PS50889">
    <property type="entry name" value="S4"/>
    <property type="match status" value="1"/>
</dbReference>
<dbReference type="STRING" id="1941349.STSP1_01090"/>
<keyword evidence="7" id="KW-1185">Reference proteome</keyword>
<evidence type="ECO:0000256" key="3">
    <source>
        <dbReference type="PROSITE-ProRule" id="PRU00182"/>
    </source>
</evidence>
<gene>
    <name evidence="6" type="primary">rluB</name>
    <name evidence="6" type="ORF">STSP1_01090</name>
</gene>
<sequence>MAKVRLQKILADAGIASRRKCEEIILEGDVRVNREVVDELPAFADPEVDRITYMGRRISSETKVYFLLNKPKGVLCTNSDPLNRKIAIDFVPVRQRVFCVGRLDKETTGAIIITNDSELANRLTHPRYELSKTYEILVKGQLDGESIEKLKKGIWLSEGKTKRSIIKVLHRGPNETLLEMTIFQGKNRQVRRMLARLDFKVKRLKRTKIGNISLKGVGIGNFKQLTGKQIAYLRKATRLEGGKDGK</sequence>